<sequence length="78" mass="8029">MRRTMANAPVEKKVTASTLGAYLASTALLAVLTAIQDNSGLIGGLPDAIEPFLLALVPTAITFVSGWAARHTPRGPVG</sequence>
<proteinExistence type="predicted"/>
<dbReference type="EMBL" id="BAAATA010000049">
    <property type="protein sequence ID" value="GAA2509845.1"/>
    <property type="molecule type" value="Genomic_DNA"/>
</dbReference>
<evidence type="ECO:0000313" key="3">
    <source>
        <dbReference type="Proteomes" id="UP001501358"/>
    </source>
</evidence>
<protein>
    <recommendedName>
        <fullName evidence="4">Holin</fullName>
    </recommendedName>
</protein>
<name>A0ABN3MVV3_9ACTN</name>
<evidence type="ECO:0000313" key="2">
    <source>
        <dbReference type="EMBL" id="GAA2509845.1"/>
    </source>
</evidence>
<keyword evidence="1" id="KW-0472">Membrane</keyword>
<comment type="caution">
    <text evidence="2">The sequence shown here is derived from an EMBL/GenBank/DDBJ whole genome shotgun (WGS) entry which is preliminary data.</text>
</comment>
<dbReference type="Proteomes" id="UP001501358">
    <property type="component" value="Unassembled WGS sequence"/>
</dbReference>
<feature type="transmembrane region" description="Helical" evidence="1">
    <location>
        <begin position="49"/>
        <end position="69"/>
    </location>
</feature>
<gene>
    <name evidence="2" type="ORF">GCM10010406_52850</name>
</gene>
<reference evidence="2 3" key="1">
    <citation type="journal article" date="2019" name="Int. J. Syst. Evol. Microbiol.">
        <title>The Global Catalogue of Microorganisms (GCM) 10K type strain sequencing project: providing services to taxonomists for standard genome sequencing and annotation.</title>
        <authorList>
            <consortium name="The Broad Institute Genomics Platform"/>
            <consortium name="The Broad Institute Genome Sequencing Center for Infectious Disease"/>
            <person name="Wu L."/>
            <person name="Ma J."/>
        </authorList>
    </citation>
    <scope>NUCLEOTIDE SEQUENCE [LARGE SCALE GENOMIC DNA]</scope>
    <source>
        <strain evidence="2 3">JCM 6307</strain>
    </source>
</reference>
<keyword evidence="1" id="KW-1133">Transmembrane helix</keyword>
<organism evidence="2 3">
    <name type="scientific">Streptomyces thermolineatus</name>
    <dbReference type="NCBI Taxonomy" id="44033"/>
    <lineage>
        <taxon>Bacteria</taxon>
        <taxon>Bacillati</taxon>
        <taxon>Actinomycetota</taxon>
        <taxon>Actinomycetes</taxon>
        <taxon>Kitasatosporales</taxon>
        <taxon>Streptomycetaceae</taxon>
        <taxon>Streptomyces</taxon>
    </lineage>
</organism>
<evidence type="ECO:0000256" key="1">
    <source>
        <dbReference type="SAM" id="Phobius"/>
    </source>
</evidence>
<keyword evidence="1" id="KW-0812">Transmembrane</keyword>
<evidence type="ECO:0008006" key="4">
    <source>
        <dbReference type="Google" id="ProtNLM"/>
    </source>
</evidence>
<keyword evidence="3" id="KW-1185">Reference proteome</keyword>
<accession>A0ABN3MVV3</accession>